<feature type="region of interest" description="Disordered" evidence="1">
    <location>
        <begin position="1"/>
        <end position="30"/>
    </location>
</feature>
<dbReference type="Proteomes" id="UP001323798">
    <property type="component" value="Chromosome"/>
</dbReference>
<keyword evidence="2" id="KW-0812">Transmembrane</keyword>
<protein>
    <submittedName>
        <fullName evidence="3">Uncharacterized protein</fullName>
    </submittedName>
</protein>
<evidence type="ECO:0000256" key="2">
    <source>
        <dbReference type="SAM" id="Phobius"/>
    </source>
</evidence>
<organism evidence="3 4">
    <name type="scientific">Microbacterium rhizosphaerae</name>
    <dbReference type="NCBI Taxonomy" id="1678237"/>
    <lineage>
        <taxon>Bacteria</taxon>
        <taxon>Bacillati</taxon>
        <taxon>Actinomycetota</taxon>
        <taxon>Actinomycetes</taxon>
        <taxon>Micrococcales</taxon>
        <taxon>Microbacteriaceae</taxon>
        <taxon>Microbacterium</taxon>
    </lineage>
</organism>
<feature type="transmembrane region" description="Helical" evidence="2">
    <location>
        <begin position="38"/>
        <end position="62"/>
    </location>
</feature>
<reference evidence="3 4" key="1">
    <citation type="submission" date="2023-11" db="EMBL/GenBank/DDBJ databases">
        <title>Genome sequence of Microbacterium rhizosphaerae KACC 19337.</title>
        <authorList>
            <person name="Choi H."/>
            <person name="Kim S."/>
            <person name="Kim Y."/>
            <person name="Kwon S.-W."/>
            <person name="Heo J."/>
        </authorList>
    </citation>
    <scope>NUCLEOTIDE SEQUENCE [LARGE SCALE GENOMIC DNA]</scope>
    <source>
        <strain evidence="3 4">KACC 19337</strain>
    </source>
</reference>
<feature type="transmembrane region" description="Helical" evidence="2">
    <location>
        <begin position="68"/>
        <end position="88"/>
    </location>
</feature>
<accession>A0ABZ0SNZ2</accession>
<proteinExistence type="predicted"/>
<sequence>MTTLSITRGKAKAPAPTMPAPVAPATTQPTSEADRMKLWMTLIIGVLVIALASIVAAVVLILMGKSDLASGAWPIATAAVAGIVGLFAKSPTAG</sequence>
<evidence type="ECO:0000256" key="1">
    <source>
        <dbReference type="SAM" id="MobiDB-lite"/>
    </source>
</evidence>
<dbReference type="RefSeq" id="WP_320942252.1">
    <property type="nucleotide sequence ID" value="NZ_BAABEU010000003.1"/>
</dbReference>
<evidence type="ECO:0000313" key="4">
    <source>
        <dbReference type="Proteomes" id="UP001323798"/>
    </source>
</evidence>
<name>A0ABZ0SNZ2_9MICO</name>
<keyword evidence="2" id="KW-0472">Membrane</keyword>
<evidence type="ECO:0000313" key="3">
    <source>
        <dbReference type="EMBL" id="WPR89538.1"/>
    </source>
</evidence>
<gene>
    <name evidence="3" type="ORF">SM116_17545</name>
</gene>
<keyword evidence="2" id="KW-1133">Transmembrane helix</keyword>
<dbReference type="EMBL" id="CP139368">
    <property type="protein sequence ID" value="WPR89538.1"/>
    <property type="molecule type" value="Genomic_DNA"/>
</dbReference>
<keyword evidence="4" id="KW-1185">Reference proteome</keyword>